<dbReference type="Pfam" id="PF01614">
    <property type="entry name" value="IclR_C"/>
    <property type="match status" value="1"/>
</dbReference>
<dbReference type="InterPro" id="IPR050707">
    <property type="entry name" value="HTH_MetabolicPath_Reg"/>
</dbReference>
<dbReference type="RefSeq" id="WP_264797127.1">
    <property type="nucleotide sequence ID" value="NZ_BRVS01000026.1"/>
</dbReference>
<feature type="domain" description="HTH iclR-type" evidence="4">
    <location>
        <begin position="9"/>
        <end position="72"/>
    </location>
</feature>
<reference evidence="6 7" key="1">
    <citation type="journal article" date="2023" name="Int. J. Syst. Evol. Microbiol.">
        <title>Arthrobacter mangrovi sp. nov., an actinobacterium isolated from the rhizosphere of a mangrove.</title>
        <authorList>
            <person name="Hamada M."/>
            <person name="Saitou S."/>
            <person name="Enomoto N."/>
            <person name="Nanri K."/>
            <person name="Hidaka K."/>
            <person name="Miura T."/>
            <person name="Tamura T."/>
        </authorList>
    </citation>
    <scope>NUCLEOTIDE SEQUENCE [LARGE SCALE GENOMIC DNA]</scope>
    <source>
        <strain evidence="6 7">NBRC 112813</strain>
    </source>
</reference>
<dbReference type="InterPro" id="IPR036390">
    <property type="entry name" value="WH_DNA-bd_sf"/>
</dbReference>
<dbReference type="PROSITE" id="PS51078">
    <property type="entry name" value="ICLR_ED"/>
    <property type="match status" value="1"/>
</dbReference>
<evidence type="ECO:0000259" key="5">
    <source>
        <dbReference type="PROSITE" id="PS51078"/>
    </source>
</evidence>
<accession>A0ABQ5MYH7</accession>
<keyword evidence="7" id="KW-1185">Reference proteome</keyword>
<evidence type="ECO:0000256" key="2">
    <source>
        <dbReference type="ARBA" id="ARBA00023125"/>
    </source>
</evidence>
<protein>
    <submittedName>
        <fullName evidence="6">IclR-family regulatory protein</fullName>
    </submittedName>
</protein>
<gene>
    <name evidence="6" type="ORF">AHIS1636_34850</name>
</gene>
<dbReference type="InterPro" id="IPR014757">
    <property type="entry name" value="Tscrpt_reg_IclR_C"/>
</dbReference>
<dbReference type="Proteomes" id="UP001209654">
    <property type="component" value="Unassembled WGS sequence"/>
</dbReference>
<organism evidence="6 7">
    <name type="scientific">Arthrobacter mangrovi</name>
    <dbReference type="NCBI Taxonomy" id="2966350"/>
    <lineage>
        <taxon>Bacteria</taxon>
        <taxon>Bacillati</taxon>
        <taxon>Actinomycetota</taxon>
        <taxon>Actinomycetes</taxon>
        <taxon>Micrococcales</taxon>
        <taxon>Micrococcaceae</taxon>
        <taxon>Arthrobacter</taxon>
    </lineage>
</organism>
<keyword evidence="2" id="KW-0238">DNA-binding</keyword>
<dbReference type="PANTHER" id="PTHR30136">
    <property type="entry name" value="HELIX-TURN-HELIX TRANSCRIPTIONAL REGULATOR, ICLR FAMILY"/>
    <property type="match status" value="1"/>
</dbReference>
<dbReference type="PANTHER" id="PTHR30136:SF39">
    <property type="entry name" value="TRANSCRIPTIONAL REGULATORY PROTEIN"/>
    <property type="match status" value="1"/>
</dbReference>
<dbReference type="InterPro" id="IPR005471">
    <property type="entry name" value="Tscrpt_reg_IclR_N"/>
</dbReference>
<keyword evidence="1" id="KW-0805">Transcription regulation</keyword>
<comment type="caution">
    <text evidence="6">The sequence shown here is derived from an EMBL/GenBank/DDBJ whole genome shotgun (WGS) entry which is preliminary data.</text>
</comment>
<dbReference type="EMBL" id="BRVS01000026">
    <property type="protein sequence ID" value="GLB69042.1"/>
    <property type="molecule type" value="Genomic_DNA"/>
</dbReference>
<evidence type="ECO:0000256" key="1">
    <source>
        <dbReference type="ARBA" id="ARBA00023015"/>
    </source>
</evidence>
<dbReference type="InterPro" id="IPR036388">
    <property type="entry name" value="WH-like_DNA-bd_sf"/>
</dbReference>
<dbReference type="SUPFAM" id="SSF46785">
    <property type="entry name" value="Winged helix' DNA-binding domain"/>
    <property type="match status" value="1"/>
</dbReference>
<name>A0ABQ5MYH7_9MICC</name>
<dbReference type="Gene3D" id="3.30.450.40">
    <property type="match status" value="1"/>
</dbReference>
<feature type="domain" description="IclR-ED" evidence="5">
    <location>
        <begin position="73"/>
        <end position="257"/>
    </location>
</feature>
<dbReference type="SUPFAM" id="SSF55781">
    <property type="entry name" value="GAF domain-like"/>
    <property type="match status" value="1"/>
</dbReference>
<evidence type="ECO:0000259" key="4">
    <source>
        <dbReference type="PROSITE" id="PS51077"/>
    </source>
</evidence>
<dbReference type="PROSITE" id="PS51077">
    <property type="entry name" value="HTH_ICLR"/>
    <property type="match status" value="1"/>
</dbReference>
<evidence type="ECO:0000313" key="6">
    <source>
        <dbReference type="EMBL" id="GLB69042.1"/>
    </source>
</evidence>
<evidence type="ECO:0000313" key="7">
    <source>
        <dbReference type="Proteomes" id="UP001209654"/>
    </source>
</evidence>
<proteinExistence type="predicted"/>
<sequence length="261" mass="28384">MAEKPVQGAQVVSRVARLLRIVGRAPETGAALPDIVDAAGLTRPTVYRLLNSLAAEGLLDHNTETNTWHLGPELYVMGAVAAGRYAIEDLARPSLQRLADETGESAFLSIRRGDETVCLVRVEGSFPVRSFVLHEGVRFPLGVASAGLAIMAFLPEEEVDRLLDDGGARVERFGPAHSAESIRANLEATRRAGYTVNPGLILEGSWGMGAAVFDRNGQPAWALSLTGIEQRFRPERQEMLGKLLLEEAHKITQQLKEPQSR</sequence>
<dbReference type="Gene3D" id="1.10.10.10">
    <property type="entry name" value="Winged helix-like DNA-binding domain superfamily/Winged helix DNA-binding domain"/>
    <property type="match status" value="1"/>
</dbReference>
<dbReference type="SMART" id="SM00346">
    <property type="entry name" value="HTH_ICLR"/>
    <property type="match status" value="1"/>
</dbReference>
<keyword evidence="3" id="KW-0804">Transcription</keyword>
<evidence type="ECO:0000256" key="3">
    <source>
        <dbReference type="ARBA" id="ARBA00023163"/>
    </source>
</evidence>
<dbReference type="Pfam" id="PF09339">
    <property type="entry name" value="HTH_IclR"/>
    <property type="match status" value="1"/>
</dbReference>
<dbReference type="InterPro" id="IPR029016">
    <property type="entry name" value="GAF-like_dom_sf"/>
</dbReference>